<dbReference type="AlphaFoldDB" id="A0A1E1LU04"/>
<dbReference type="OrthoDB" id="3559898at2759"/>
<gene>
    <name evidence="1" type="ORF">RAG0_17544</name>
</gene>
<keyword evidence="2" id="KW-1185">Reference proteome</keyword>
<dbReference type="Proteomes" id="UP000178912">
    <property type="component" value="Unassembled WGS sequence"/>
</dbReference>
<proteinExistence type="predicted"/>
<reference evidence="2" key="1">
    <citation type="submission" date="2016-03" db="EMBL/GenBank/DDBJ databases">
        <authorList>
            <person name="Guldener U."/>
        </authorList>
    </citation>
    <scope>NUCLEOTIDE SEQUENCE [LARGE SCALE GENOMIC DNA]</scope>
    <source>
        <strain evidence="2">04CH-RAC-A.6.1</strain>
    </source>
</reference>
<dbReference type="EMBL" id="FJUX01000252">
    <property type="protein sequence ID" value="CZT13935.1"/>
    <property type="molecule type" value="Genomic_DNA"/>
</dbReference>
<evidence type="ECO:0000313" key="1">
    <source>
        <dbReference type="EMBL" id="CZT13935.1"/>
    </source>
</evidence>
<sequence>MCNYREVRFGCRHCRYIVLAWCTDYEVSHIRCTPYVVDVQFRLDDRCEDCKPPVYPAWVIQIRKAGFEDFLVVAPARPHHTLAVTQGRRQDKAVCVRPVHSMLTTAPLADLITPITLICSPSGPHPWSTCTISKSVCSRITSGDPNPGNTTIIHETTGRFAGHMRKKRRRIHIEGEEETRGWKKPGKCSNILVSQKAPKEVPVIQHRKQSCLDMVCYAIGKDSVTLSISDVIQALKTQTIHPALVEAIQQLEKTPFESRNHVPVSVSGPARTLKIKEKHQVLIEATRQVVKMLPEVGGSLCIIVSKILSGLSSLEIVLLSCATVVDEKDPLSANWQNFREDQEKDAFCRKFSSSMPGSWDAEDIRESWENLRKILTRSIHGVVTDMCRKVWDDCDQSETHRKVGKQHIHCGCKERATSDSSGSVIQWDLVGISVSADVLLQPGC</sequence>
<organism evidence="1 2">
    <name type="scientific">Rhynchosporium agropyri</name>
    <dbReference type="NCBI Taxonomy" id="914238"/>
    <lineage>
        <taxon>Eukaryota</taxon>
        <taxon>Fungi</taxon>
        <taxon>Dikarya</taxon>
        <taxon>Ascomycota</taxon>
        <taxon>Pezizomycotina</taxon>
        <taxon>Leotiomycetes</taxon>
        <taxon>Helotiales</taxon>
        <taxon>Ploettnerulaceae</taxon>
        <taxon>Rhynchosporium</taxon>
    </lineage>
</organism>
<protein>
    <submittedName>
        <fullName evidence="1">Uncharacterized protein</fullName>
    </submittedName>
</protein>
<name>A0A1E1LU04_9HELO</name>
<accession>A0A1E1LU04</accession>
<evidence type="ECO:0000313" key="2">
    <source>
        <dbReference type="Proteomes" id="UP000178912"/>
    </source>
</evidence>